<accession>A0ABR4BWC4</accession>
<organism evidence="2 3">
    <name type="scientific">Oculimacula yallundae</name>
    <dbReference type="NCBI Taxonomy" id="86028"/>
    <lineage>
        <taxon>Eukaryota</taxon>
        <taxon>Fungi</taxon>
        <taxon>Dikarya</taxon>
        <taxon>Ascomycota</taxon>
        <taxon>Pezizomycotina</taxon>
        <taxon>Leotiomycetes</taxon>
        <taxon>Helotiales</taxon>
        <taxon>Ploettnerulaceae</taxon>
        <taxon>Oculimacula</taxon>
    </lineage>
</organism>
<name>A0ABR4BWC4_9HELO</name>
<sequence>MSLTPLIHPILPKTNPNTFQFLISLLTLLLTFATALPTPSPISTTQHDEGDDDETSTNASIDVIFKAQYTLVCHAGLSASVCAAEYATYCSDNGGFFSHGAPDGKSCTSRQCYCSR</sequence>
<proteinExistence type="predicted"/>
<dbReference type="Proteomes" id="UP001595075">
    <property type="component" value="Unassembled WGS sequence"/>
</dbReference>
<reference evidence="2 3" key="1">
    <citation type="journal article" date="2024" name="Commun. Biol.">
        <title>Comparative genomic analysis of thermophilic fungi reveals convergent evolutionary adaptations and gene losses.</title>
        <authorList>
            <person name="Steindorff A.S."/>
            <person name="Aguilar-Pontes M.V."/>
            <person name="Robinson A.J."/>
            <person name="Andreopoulos B."/>
            <person name="LaButti K."/>
            <person name="Kuo A."/>
            <person name="Mondo S."/>
            <person name="Riley R."/>
            <person name="Otillar R."/>
            <person name="Haridas S."/>
            <person name="Lipzen A."/>
            <person name="Grimwood J."/>
            <person name="Schmutz J."/>
            <person name="Clum A."/>
            <person name="Reid I.D."/>
            <person name="Moisan M.C."/>
            <person name="Butler G."/>
            <person name="Nguyen T.T.M."/>
            <person name="Dewar K."/>
            <person name="Conant G."/>
            <person name="Drula E."/>
            <person name="Henrissat B."/>
            <person name="Hansel C."/>
            <person name="Singer S."/>
            <person name="Hutchinson M.I."/>
            <person name="de Vries R.P."/>
            <person name="Natvig D.O."/>
            <person name="Powell A.J."/>
            <person name="Tsang A."/>
            <person name="Grigoriev I.V."/>
        </authorList>
    </citation>
    <scope>NUCLEOTIDE SEQUENCE [LARGE SCALE GENOMIC DNA]</scope>
    <source>
        <strain evidence="2 3">CBS 494.80</strain>
    </source>
</reference>
<evidence type="ECO:0000313" key="3">
    <source>
        <dbReference type="Proteomes" id="UP001595075"/>
    </source>
</evidence>
<evidence type="ECO:0008006" key="4">
    <source>
        <dbReference type="Google" id="ProtNLM"/>
    </source>
</evidence>
<feature type="signal peptide" evidence="1">
    <location>
        <begin position="1"/>
        <end position="35"/>
    </location>
</feature>
<gene>
    <name evidence="2" type="ORF">VTL71DRAFT_9080</name>
</gene>
<evidence type="ECO:0000313" key="2">
    <source>
        <dbReference type="EMBL" id="KAL2061028.1"/>
    </source>
</evidence>
<keyword evidence="1" id="KW-0732">Signal</keyword>
<protein>
    <recommendedName>
        <fullName evidence="4">Defensin</fullName>
    </recommendedName>
</protein>
<keyword evidence="3" id="KW-1185">Reference proteome</keyword>
<dbReference type="EMBL" id="JAZHXI010000020">
    <property type="protein sequence ID" value="KAL2061028.1"/>
    <property type="molecule type" value="Genomic_DNA"/>
</dbReference>
<comment type="caution">
    <text evidence="2">The sequence shown here is derived from an EMBL/GenBank/DDBJ whole genome shotgun (WGS) entry which is preliminary data.</text>
</comment>
<feature type="chain" id="PRO_5046577745" description="Defensin" evidence="1">
    <location>
        <begin position="36"/>
        <end position="116"/>
    </location>
</feature>
<evidence type="ECO:0000256" key="1">
    <source>
        <dbReference type="SAM" id="SignalP"/>
    </source>
</evidence>